<evidence type="ECO:0000256" key="4">
    <source>
        <dbReference type="ARBA" id="ARBA00023125"/>
    </source>
</evidence>
<proteinExistence type="inferred from homology"/>
<protein>
    <submittedName>
        <fullName evidence="7">ECF family RNA polymerase sigma factor</fullName>
    </submittedName>
</protein>
<evidence type="ECO:0000313" key="8">
    <source>
        <dbReference type="Proteomes" id="UP000295497"/>
    </source>
</evidence>
<dbReference type="GO" id="GO:0003677">
    <property type="term" value="F:DNA binding"/>
    <property type="evidence" value="ECO:0007669"/>
    <property type="project" value="UniProtKB-KW"/>
</dbReference>
<dbReference type="Gene3D" id="1.10.1740.10">
    <property type="match status" value="1"/>
</dbReference>
<feature type="domain" description="RNA polymerase sigma factor 70 region 4 type 2" evidence="6">
    <location>
        <begin position="169"/>
        <end position="205"/>
    </location>
</feature>
<dbReference type="NCBIfam" id="TIGR02937">
    <property type="entry name" value="sigma70-ECF"/>
    <property type="match status" value="1"/>
</dbReference>
<accession>A0A4P2QR34</accession>
<dbReference type="Proteomes" id="UP000295497">
    <property type="component" value="Chromosome"/>
</dbReference>
<dbReference type="SUPFAM" id="SSF88946">
    <property type="entry name" value="Sigma2 domain of RNA polymerase sigma factors"/>
    <property type="match status" value="1"/>
</dbReference>
<name>A0A4P2QR34_SORCE</name>
<reference evidence="7 8" key="1">
    <citation type="submission" date="2015-09" db="EMBL/GenBank/DDBJ databases">
        <title>Sorangium comparison.</title>
        <authorList>
            <person name="Zaburannyi N."/>
            <person name="Bunk B."/>
            <person name="Overmann J."/>
            <person name="Mueller R."/>
        </authorList>
    </citation>
    <scope>NUCLEOTIDE SEQUENCE [LARGE SCALE GENOMIC DNA]</scope>
    <source>
        <strain evidence="7 8">So ce836</strain>
    </source>
</reference>
<dbReference type="InterPro" id="IPR039425">
    <property type="entry name" value="RNA_pol_sigma-70-like"/>
</dbReference>
<organism evidence="7 8">
    <name type="scientific">Sorangium cellulosum</name>
    <name type="common">Polyangium cellulosum</name>
    <dbReference type="NCBI Taxonomy" id="56"/>
    <lineage>
        <taxon>Bacteria</taxon>
        <taxon>Pseudomonadati</taxon>
        <taxon>Myxococcota</taxon>
        <taxon>Polyangia</taxon>
        <taxon>Polyangiales</taxon>
        <taxon>Polyangiaceae</taxon>
        <taxon>Sorangium</taxon>
    </lineage>
</organism>
<evidence type="ECO:0000256" key="2">
    <source>
        <dbReference type="ARBA" id="ARBA00023015"/>
    </source>
</evidence>
<keyword evidence="2" id="KW-0805">Transcription regulation</keyword>
<dbReference type="PANTHER" id="PTHR43133:SF8">
    <property type="entry name" value="RNA POLYMERASE SIGMA FACTOR HI_1459-RELATED"/>
    <property type="match status" value="1"/>
</dbReference>
<evidence type="ECO:0000313" key="7">
    <source>
        <dbReference type="EMBL" id="AUX32476.1"/>
    </source>
</evidence>
<keyword evidence="5" id="KW-0804">Transcription</keyword>
<dbReference type="GO" id="GO:0006352">
    <property type="term" value="P:DNA-templated transcription initiation"/>
    <property type="evidence" value="ECO:0007669"/>
    <property type="project" value="InterPro"/>
</dbReference>
<evidence type="ECO:0000259" key="6">
    <source>
        <dbReference type="Pfam" id="PF08281"/>
    </source>
</evidence>
<evidence type="ECO:0000256" key="5">
    <source>
        <dbReference type="ARBA" id="ARBA00023163"/>
    </source>
</evidence>
<keyword evidence="3" id="KW-0731">Sigma factor</keyword>
<dbReference type="PANTHER" id="PTHR43133">
    <property type="entry name" value="RNA POLYMERASE ECF-TYPE SIGMA FACTO"/>
    <property type="match status" value="1"/>
</dbReference>
<dbReference type="RefSeq" id="WP_237245532.1">
    <property type="nucleotide sequence ID" value="NZ_CP012672.1"/>
</dbReference>
<dbReference type="Gene3D" id="1.10.10.10">
    <property type="entry name" value="Winged helix-like DNA-binding domain superfamily/Winged helix DNA-binding domain"/>
    <property type="match status" value="1"/>
</dbReference>
<sequence length="221" mass="24379">MSGALAPGMSNGLALCGKGCSEDLGDVAEGVLVKEMIAGNERAWRAFHARYDRLVHRCISGVIARFSAVVAQDDIRDIHATLLMQLISNDMRKLRSFDAERGTRLGSWIGTLAVHCAYDHLRGARRAPRCAPLDDAAVELPCERPSPQDHAERRERAAIVGQVLHDFSDKDREFVALYFGEGLPPEQIAERMRISVKTVYSKRHKIQSRLEAMLSGASLAA</sequence>
<dbReference type="EMBL" id="CP012672">
    <property type="protein sequence ID" value="AUX32476.1"/>
    <property type="molecule type" value="Genomic_DNA"/>
</dbReference>
<dbReference type="Pfam" id="PF08281">
    <property type="entry name" value="Sigma70_r4_2"/>
    <property type="match status" value="1"/>
</dbReference>
<evidence type="ECO:0000256" key="3">
    <source>
        <dbReference type="ARBA" id="ARBA00023082"/>
    </source>
</evidence>
<keyword evidence="4" id="KW-0238">DNA-binding</keyword>
<dbReference type="InterPro" id="IPR013325">
    <property type="entry name" value="RNA_pol_sigma_r2"/>
</dbReference>
<dbReference type="InterPro" id="IPR013249">
    <property type="entry name" value="RNA_pol_sigma70_r4_t2"/>
</dbReference>
<dbReference type="GO" id="GO:0016987">
    <property type="term" value="F:sigma factor activity"/>
    <property type="evidence" value="ECO:0007669"/>
    <property type="project" value="UniProtKB-KW"/>
</dbReference>
<dbReference type="InterPro" id="IPR036388">
    <property type="entry name" value="WH-like_DNA-bd_sf"/>
</dbReference>
<dbReference type="AlphaFoldDB" id="A0A4P2QR34"/>
<dbReference type="SUPFAM" id="SSF88659">
    <property type="entry name" value="Sigma3 and sigma4 domains of RNA polymerase sigma factors"/>
    <property type="match status" value="1"/>
</dbReference>
<dbReference type="InterPro" id="IPR014284">
    <property type="entry name" value="RNA_pol_sigma-70_dom"/>
</dbReference>
<dbReference type="InterPro" id="IPR013324">
    <property type="entry name" value="RNA_pol_sigma_r3/r4-like"/>
</dbReference>
<comment type="similarity">
    <text evidence="1">Belongs to the sigma-70 factor family. ECF subfamily.</text>
</comment>
<evidence type="ECO:0000256" key="1">
    <source>
        <dbReference type="ARBA" id="ARBA00010641"/>
    </source>
</evidence>
<gene>
    <name evidence="7" type="ORF">SOCE836_046160</name>
</gene>